<dbReference type="GO" id="GO:0000973">
    <property type="term" value="P:post-transcriptional tethering of RNA polymerase II gene DNA at nuclear periphery"/>
    <property type="evidence" value="ECO:0007669"/>
    <property type="project" value="TreeGrafter"/>
</dbReference>
<dbReference type="PANTHER" id="PTHR23198:SF19">
    <property type="entry name" value="NUCLEAR PORE COMPLEX PROTEIN NUP98A-LIKE ISOFORM X1"/>
    <property type="match status" value="1"/>
</dbReference>
<dbReference type="Gene3D" id="3.30.1610.10">
    <property type="entry name" value="Peptidase S59, nucleoporin"/>
    <property type="match status" value="1"/>
</dbReference>
<feature type="region of interest" description="Disordered" evidence="8">
    <location>
        <begin position="167"/>
        <end position="186"/>
    </location>
</feature>
<dbReference type="AlphaFoldDB" id="A0A4Q9L9K0"/>
<feature type="region of interest" description="Disordered" evidence="8">
    <location>
        <begin position="191"/>
        <end position="225"/>
    </location>
</feature>
<dbReference type="GO" id="GO:0051028">
    <property type="term" value="P:mRNA transport"/>
    <property type="evidence" value="ECO:0007669"/>
    <property type="project" value="UniProtKB-KW"/>
</dbReference>
<comment type="subcellular location">
    <subcellularLocation>
        <location evidence="1">Nucleus</location>
        <location evidence="1">Nuclear pore complex</location>
    </subcellularLocation>
</comment>
<evidence type="ECO:0000256" key="8">
    <source>
        <dbReference type="SAM" id="MobiDB-lite"/>
    </source>
</evidence>
<sequence length="523" mass="58284">MNPQNNSNSIYNTLLFSSTPKKDQRTETSSFGSTPWSQQISQPVSTIKGTKDTPYKKSSVRDTVTHFPIDILHICSMKEYSDKCIEEIRNEDYILGRKQQTSSSFQMPSIQPTFSSSTQTTSSLLPQQNFSSVLQQPAAPSFLSNQNTSSISQPAFNLNKPVSSTQLGSTPSFFSQPTTSQSSFSLTQPSFQTGIATGQPTGINSGISTGFPSNQPLGASSTTSNIFAKPQTTQPFQSSFLQNTTTAPSFTQPSFLQPSATAPSFTQPSFLQNSTTAPSYTQPSFLQSSTSAPNFTQNIPSQPSFGQQNMPQSLFPQNITNQPTQSNISVPSVNYADPYLVSDIRFEKAKRETDINRKKFLEPIFEIEDQMKEEKNEFSVFKDFKDLNNTIYTIPATEGLDLNVVISNLIIVFEKKGRIEYLEGIRAKDCRIENIKNKIFFSGKEVKISDNIGTGLNKRARVYVEGCYPYSRGTGGFIIGKKEEFPLKGVQERYIYGLKSDNFRKFVDYDCEKGIYSYEVAHF</sequence>
<feature type="region of interest" description="Disordered" evidence="8">
    <location>
        <begin position="1"/>
        <end position="57"/>
    </location>
</feature>
<dbReference type="InterPro" id="IPR037665">
    <property type="entry name" value="Nucleoporin_S59-like"/>
</dbReference>
<dbReference type="Pfam" id="PF04096">
    <property type="entry name" value="Nucleoporin2"/>
    <property type="match status" value="1"/>
</dbReference>
<evidence type="ECO:0000256" key="1">
    <source>
        <dbReference type="ARBA" id="ARBA00004567"/>
    </source>
</evidence>
<keyword evidence="3" id="KW-0509">mRNA transport</keyword>
<dbReference type="PANTHER" id="PTHR23198">
    <property type="entry name" value="NUCLEOPORIN"/>
    <property type="match status" value="1"/>
</dbReference>
<dbReference type="EMBL" id="PITK01000469">
    <property type="protein sequence ID" value="TBU13321.1"/>
    <property type="molecule type" value="Genomic_DNA"/>
</dbReference>
<dbReference type="VEuPathDB" id="MicrosporidiaDB:CWI37_0291p0010"/>
<evidence type="ECO:0000256" key="5">
    <source>
        <dbReference type="ARBA" id="ARBA00023010"/>
    </source>
</evidence>
<dbReference type="InterPro" id="IPR036903">
    <property type="entry name" value="Nup98_auto-Pept-S59_dom_sf"/>
</dbReference>
<dbReference type="GO" id="GO:0044614">
    <property type="term" value="C:nuclear pore cytoplasmic filaments"/>
    <property type="evidence" value="ECO:0007669"/>
    <property type="project" value="TreeGrafter"/>
</dbReference>
<evidence type="ECO:0000313" key="11">
    <source>
        <dbReference type="EMBL" id="TBU13321.1"/>
    </source>
</evidence>
<feature type="compositionally biased region" description="Low complexity" evidence="8">
    <location>
        <begin position="169"/>
        <end position="186"/>
    </location>
</feature>
<comment type="caution">
    <text evidence="10">The sequence shown here is derived from an EMBL/GenBank/DDBJ whole genome shotgun (WGS) entry which is preliminary data.</text>
</comment>
<dbReference type="PROSITE" id="PS51434">
    <property type="entry name" value="NUP_C"/>
    <property type="match status" value="1"/>
</dbReference>
<evidence type="ECO:0000256" key="2">
    <source>
        <dbReference type="ARBA" id="ARBA00022448"/>
    </source>
</evidence>
<keyword evidence="4" id="KW-0653">Protein transport</keyword>
<feature type="compositionally biased region" description="Polar residues" evidence="8">
    <location>
        <begin position="27"/>
        <end position="48"/>
    </location>
</feature>
<feature type="compositionally biased region" description="Polar residues" evidence="8">
    <location>
        <begin position="194"/>
        <end position="225"/>
    </location>
</feature>
<dbReference type="GO" id="GO:0008139">
    <property type="term" value="F:nuclear localization sequence binding"/>
    <property type="evidence" value="ECO:0007669"/>
    <property type="project" value="TreeGrafter"/>
</dbReference>
<keyword evidence="5" id="KW-0811">Translocation</keyword>
<dbReference type="GO" id="GO:0003723">
    <property type="term" value="F:RNA binding"/>
    <property type="evidence" value="ECO:0007669"/>
    <property type="project" value="TreeGrafter"/>
</dbReference>
<dbReference type="VEuPathDB" id="MicrosporidiaDB:CWI38_0469p0040"/>
<dbReference type="GO" id="GO:0017056">
    <property type="term" value="F:structural constituent of nuclear pore"/>
    <property type="evidence" value="ECO:0007669"/>
    <property type="project" value="InterPro"/>
</dbReference>
<organism evidence="10 13">
    <name type="scientific">Hamiltosporidium tvaerminnensis</name>
    <dbReference type="NCBI Taxonomy" id="1176355"/>
    <lineage>
        <taxon>Eukaryota</taxon>
        <taxon>Fungi</taxon>
        <taxon>Fungi incertae sedis</taxon>
        <taxon>Microsporidia</taxon>
        <taxon>Dubosqiidae</taxon>
        <taxon>Hamiltosporidium</taxon>
    </lineage>
</organism>
<protein>
    <submittedName>
        <fullName evidence="10">Putative nucleoporin autopeptidase</fullName>
    </submittedName>
</protein>
<dbReference type="EMBL" id="PITJ01000291">
    <property type="protein sequence ID" value="TBU03460.1"/>
    <property type="molecule type" value="Genomic_DNA"/>
</dbReference>
<dbReference type="GO" id="GO:0006405">
    <property type="term" value="P:RNA export from nucleus"/>
    <property type="evidence" value="ECO:0007669"/>
    <property type="project" value="TreeGrafter"/>
</dbReference>
<keyword evidence="2" id="KW-0813">Transport</keyword>
<dbReference type="GO" id="GO:0034398">
    <property type="term" value="P:telomere tethering at nuclear periphery"/>
    <property type="evidence" value="ECO:0007669"/>
    <property type="project" value="TreeGrafter"/>
</dbReference>
<name>A0A4Q9L9K0_9MICR</name>
<dbReference type="Proteomes" id="UP000292282">
    <property type="component" value="Unassembled WGS sequence"/>
</dbReference>
<keyword evidence="6" id="KW-0906">Nuclear pore complex</keyword>
<evidence type="ECO:0000256" key="4">
    <source>
        <dbReference type="ARBA" id="ARBA00022927"/>
    </source>
</evidence>
<dbReference type="Proteomes" id="UP000292362">
    <property type="component" value="Unassembled WGS sequence"/>
</dbReference>
<reference evidence="12 13" key="1">
    <citation type="submission" date="2017-12" db="EMBL/GenBank/DDBJ databases">
        <authorList>
            <person name="Pombert J.-F."/>
            <person name="Haag K.L."/>
            <person name="Ebert D."/>
        </authorList>
    </citation>
    <scope>NUCLEOTIDE SEQUENCE [LARGE SCALE GENOMIC DNA]</scope>
    <source>
        <strain evidence="10">FI-OER-3-3</strain>
        <strain evidence="11">IL-G-3</strain>
    </source>
</reference>
<dbReference type="SUPFAM" id="SSF82215">
    <property type="entry name" value="C-terminal autoproteolytic domain of nucleoporin nup98"/>
    <property type="match status" value="1"/>
</dbReference>
<feature type="compositionally biased region" description="Polar residues" evidence="8">
    <location>
        <begin position="1"/>
        <end position="19"/>
    </location>
</feature>
<feature type="region of interest" description="Disordered" evidence="8">
    <location>
        <begin position="247"/>
        <end position="328"/>
    </location>
</feature>
<proteinExistence type="predicted"/>
<keyword evidence="12" id="KW-1185">Reference proteome</keyword>
<gene>
    <name evidence="10" type="ORF">CWI37_0291p0010</name>
    <name evidence="11" type="ORF">CWI38_0469p0040</name>
</gene>
<evidence type="ECO:0000256" key="7">
    <source>
        <dbReference type="ARBA" id="ARBA00023242"/>
    </source>
</evidence>
<evidence type="ECO:0000256" key="6">
    <source>
        <dbReference type="ARBA" id="ARBA00023132"/>
    </source>
</evidence>
<evidence type="ECO:0000256" key="3">
    <source>
        <dbReference type="ARBA" id="ARBA00022816"/>
    </source>
</evidence>
<dbReference type="STRING" id="1176355.A0A4Q9L9K0"/>
<evidence type="ECO:0000313" key="13">
    <source>
        <dbReference type="Proteomes" id="UP000292362"/>
    </source>
</evidence>
<dbReference type="InterPro" id="IPR007230">
    <property type="entry name" value="Nup98_auto-Pept-S59_dom"/>
</dbReference>
<dbReference type="Gene3D" id="1.10.10.2360">
    <property type="match status" value="1"/>
</dbReference>
<evidence type="ECO:0000313" key="10">
    <source>
        <dbReference type="EMBL" id="TBU03460.1"/>
    </source>
</evidence>
<accession>A0A4Q9L9K0</accession>
<evidence type="ECO:0000313" key="12">
    <source>
        <dbReference type="Proteomes" id="UP000292282"/>
    </source>
</evidence>
<dbReference type="GO" id="GO:0006606">
    <property type="term" value="P:protein import into nucleus"/>
    <property type="evidence" value="ECO:0007669"/>
    <property type="project" value="TreeGrafter"/>
</dbReference>
<dbReference type="OrthoDB" id="3797628at2759"/>
<keyword evidence="7" id="KW-0539">Nucleus</keyword>
<feature type="domain" description="Peptidase S59" evidence="9">
    <location>
        <begin position="382"/>
        <end position="523"/>
    </location>
</feature>
<evidence type="ECO:0000259" key="9">
    <source>
        <dbReference type="PROSITE" id="PS51434"/>
    </source>
</evidence>